<proteinExistence type="predicted"/>
<dbReference type="SUPFAM" id="SSF54001">
    <property type="entry name" value="Cysteine proteinases"/>
    <property type="match status" value="1"/>
</dbReference>
<dbReference type="InterPro" id="IPR038765">
    <property type="entry name" value="Papain-like_cys_pep_sf"/>
</dbReference>
<gene>
    <name evidence="1" type="ORF">POM88_025405</name>
</gene>
<evidence type="ECO:0008006" key="3">
    <source>
        <dbReference type="Google" id="ProtNLM"/>
    </source>
</evidence>
<keyword evidence="2" id="KW-1185">Reference proteome</keyword>
<accession>A0AAD8MMD5</accession>
<reference evidence="1" key="1">
    <citation type="submission" date="2023-02" db="EMBL/GenBank/DDBJ databases">
        <title>Genome of toxic invasive species Heracleum sosnowskyi carries increased number of genes despite the absence of recent whole-genome duplications.</title>
        <authorList>
            <person name="Schelkunov M."/>
            <person name="Shtratnikova V."/>
            <person name="Makarenko M."/>
            <person name="Klepikova A."/>
            <person name="Omelchenko D."/>
            <person name="Novikova G."/>
            <person name="Obukhova E."/>
            <person name="Bogdanov V."/>
            <person name="Penin A."/>
            <person name="Logacheva M."/>
        </authorList>
    </citation>
    <scope>NUCLEOTIDE SEQUENCE</scope>
    <source>
        <strain evidence="1">Hsosn_3</strain>
        <tissue evidence="1">Leaf</tissue>
    </source>
</reference>
<dbReference type="Proteomes" id="UP001237642">
    <property type="component" value="Unassembled WGS sequence"/>
</dbReference>
<evidence type="ECO:0000313" key="2">
    <source>
        <dbReference type="Proteomes" id="UP001237642"/>
    </source>
</evidence>
<dbReference type="AlphaFoldDB" id="A0AAD8MMD5"/>
<protein>
    <recommendedName>
        <fullName evidence="3">Ubiquitin-like protease family profile domain-containing protein</fullName>
    </recommendedName>
</protein>
<comment type="caution">
    <text evidence="1">The sequence shown here is derived from an EMBL/GenBank/DDBJ whole genome shotgun (WGS) entry which is preliminary data.</text>
</comment>
<dbReference type="EMBL" id="JAUIZM010000006">
    <property type="protein sequence ID" value="KAK1378661.1"/>
    <property type="molecule type" value="Genomic_DNA"/>
</dbReference>
<sequence>MRLFCTVGGLIWSLDVNKKVALTYQIFESNMNDMLSKYPTRKLQHVDMVFFPIYAYEHFYLVCYNLKNPSYEIIDNIKRDEDPKAYYGKIPFILHSHFVKYVQWKGLQIKSQIFRKLKPSYLSMPW</sequence>
<organism evidence="1 2">
    <name type="scientific">Heracleum sosnowskyi</name>
    <dbReference type="NCBI Taxonomy" id="360622"/>
    <lineage>
        <taxon>Eukaryota</taxon>
        <taxon>Viridiplantae</taxon>
        <taxon>Streptophyta</taxon>
        <taxon>Embryophyta</taxon>
        <taxon>Tracheophyta</taxon>
        <taxon>Spermatophyta</taxon>
        <taxon>Magnoliopsida</taxon>
        <taxon>eudicotyledons</taxon>
        <taxon>Gunneridae</taxon>
        <taxon>Pentapetalae</taxon>
        <taxon>asterids</taxon>
        <taxon>campanulids</taxon>
        <taxon>Apiales</taxon>
        <taxon>Apiaceae</taxon>
        <taxon>Apioideae</taxon>
        <taxon>apioid superclade</taxon>
        <taxon>Tordylieae</taxon>
        <taxon>Tordyliinae</taxon>
        <taxon>Heracleum</taxon>
    </lineage>
</organism>
<evidence type="ECO:0000313" key="1">
    <source>
        <dbReference type="EMBL" id="KAK1378661.1"/>
    </source>
</evidence>
<reference evidence="1" key="2">
    <citation type="submission" date="2023-05" db="EMBL/GenBank/DDBJ databases">
        <authorList>
            <person name="Schelkunov M.I."/>
        </authorList>
    </citation>
    <scope>NUCLEOTIDE SEQUENCE</scope>
    <source>
        <strain evidence="1">Hsosn_3</strain>
        <tissue evidence="1">Leaf</tissue>
    </source>
</reference>
<name>A0AAD8MMD5_9APIA</name>
<dbReference type="Gene3D" id="3.40.395.10">
    <property type="entry name" value="Adenoviral Proteinase, Chain A"/>
    <property type="match status" value="1"/>
</dbReference>